<gene>
    <name evidence="4" type="ORF">KUG47_08705</name>
</gene>
<feature type="transmembrane region" description="Helical" evidence="1">
    <location>
        <begin position="164"/>
        <end position="187"/>
    </location>
</feature>
<dbReference type="PIRSF" id="PIRSF007542">
    <property type="entry name" value="UCP007542"/>
    <property type="match status" value="1"/>
</dbReference>
<evidence type="ECO:0000259" key="2">
    <source>
        <dbReference type="Pfam" id="PF10081"/>
    </source>
</evidence>
<dbReference type="Proteomes" id="UP000752297">
    <property type="component" value="Unassembled WGS sequence"/>
</dbReference>
<feature type="transmembrane region" description="Helical" evidence="1">
    <location>
        <begin position="40"/>
        <end position="68"/>
    </location>
</feature>
<evidence type="ECO:0000313" key="4">
    <source>
        <dbReference type="EMBL" id="MBV2143577.1"/>
    </source>
</evidence>
<feature type="transmembrane region" description="Helical" evidence="1">
    <location>
        <begin position="80"/>
        <end position="103"/>
    </location>
</feature>
<feature type="transmembrane region" description="Helical" evidence="1">
    <location>
        <begin position="123"/>
        <end position="143"/>
    </location>
</feature>
<name>A0A949UUA0_9HYPH</name>
<dbReference type="InterPro" id="IPR027787">
    <property type="entry name" value="Alpha/beta-hydrolase_catalytic"/>
</dbReference>
<dbReference type="InterPro" id="IPR027788">
    <property type="entry name" value="Alpha/beta-hydrolase_N_dom"/>
</dbReference>
<dbReference type="Pfam" id="PF15420">
    <property type="entry name" value="Abhydrolase_9_N"/>
    <property type="match status" value="1"/>
</dbReference>
<feature type="domain" description="Alpha/beta-hydrolase catalytic" evidence="2">
    <location>
        <begin position="255"/>
        <end position="543"/>
    </location>
</feature>
<evidence type="ECO:0000313" key="5">
    <source>
        <dbReference type="Proteomes" id="UP000752297"/>
    </source>
</evidence>
<reference evidence="4 5" key="1">
    <citation type="submission" date="2021-06" db="EMBL/GenBank/DDBJ databases">
        <title>Falsochrobactrum tianjin sp.nov., a new petroleum-degrading bacteria isolated from oily soils.</title>
        <authorList>
            <person name="Chen G."/>
            <person name="Chen H."/>
            <person name="Tian J."/>
            <person name="Qing J."/>
            <person name="Zhong L."/>
            <person name="Ma W."/>
            <person name="Song Y."/>
            <person name="Cui X."/>
            <person name="Yan B."/>
        </authorList>
    </citation>
    <scope>NUCLEOTIDE SEQUENCE [LARGE SCALE GENOMIC DNA]</scope>
    <source>
        <strain evidence="4 5">TDYN1</strain>
    </source>
</reference>
<evidence type="ECO:0000256" key="1">
    <source>
        <dbReference type="SAM" id="Phobius"/>
    </source>
</evidence>
<evidence type="ECO:0000259" key="3">
    <source>
        <dbReference type="Pfam" id="PF15420"/>
    </source>
</evidence>
<dbReference type="InterPro" id="IPR012037">
    <property type="entry name" value="Alpha/beta-hydrolase_fam"/>
</dbReference>
<feature type="domain" description="Alpha/beta-hydrolase N-terminal" evidence="3">
    <location>
        <begin position="31"/>
        <end position="238"/>
    </location>
</feature>
<sequence length="564" mass="62123">MHAFVLALFRGTSSFCATGLTFGTLFFAAALTPSLIPRTHIIQGILCGLVFAIGYGIGVLFGALWRYLELPEIRGRKRAILKIGVGIICLVVTLAALGSSAAWQNSIRAAMDMPSVPSVYPVTLTAIALAVFLTLLAISRILIRLGQYISSKMHPVMPRRVANVIAASVTAFLIWTIANGLLINTAFNSLDASFKRYDALMEPDRVQPSSPNKTGSAASLIDWRDLGRAGREYIASAPTAVEISAFTGRAAMEPVRVYAGLNVGNTPQARARQALEELKRQRGFERSVLVIAVPTGTGWVDPSAMIGLEYLHDGNVASIAMQYSYLNSPLSLLFQPEYGIESARALFETVYEYWKSLPVDERPKIYLHGLSLGAFNSQSSVSLFEILDAPLNGAVWSGPPFPSPLWRSMTRNRNPDSPEWLPVVRDGAFVRFMNQNGEAPGNGTEWGVMRTVYLQYASDAIVFFDSSVFYREPEWMKEPRGPDVSADLRWYPIVTALQLVVDMAFADTAPMGHGHVYAPEHYLDAWREVASAEGWQSEDIDRLKQYLRHKVDEGNAEGFEERGG</sequence>
<accession>A0A949UUA0</accession>
<comment type="caution">
    <text evidence="4">The sequence shown here is derived from an EMBL/GenBank/DDBJ whole genome shotgun (WGS) entry which is preliminary data.</text>
</comment>
<dbReference type="EMBL" id="JAHRVA010000003">
    <property type="protein sequence ID" value="MBV2143577.1"/>
    <property type="molecule type" value="Genomic_DNA"/>
</dbReference>
<keyword evidence="5" id="KW-1185">Reference proteome</keyword>
<dbReference type="Pfam" id="PF10081">
    <property type="entry name" value="Abhydrolase_9"/>
    <property type="match status" value="1"/>
</dbReference>
<dbReference type="AlphaFoldDB" id="A0A949UUA0"/>
<keyword evidence="1" id="KW-0472">Membrane</keyword>
<protein>
    <submittedName>
        <fullName evidence="4">Alpha/beta-hydrolase family protein</fullName>
    </submittedName>
</protein>
<keyword evidence="1" id="KW-0812">Transmembrane</keyword>
<proteinExistence type="predicted"/>
<keyword evidence="1" id="KW-1133">Transmembrane helix</keyword>
<organism evidence="4 5">
    <name type="scientific">Falsochrobactrum tianjinense</name>
    <dbReference type="NCBI Taxonomy" id="2706015"/>
    <lineage>
        <taxon>Bacteria</taxon>
        <taxon>Pseudomonadati</taxon>
        <taxon>Pseudomonadota</taxon>
        <taxon>Alphaproteobacteria</taxon>
        <taxon>Hyphomicrobiales</taxon>
        <taxon>Brucellaceae</taxon>
        <taxon>Falsochrobactrum</taxon>
    </lineage>
</organism>
<dbReference type="RefSeq" id="WP_217677575.1">
    <property type="nucleotide sequence ID" value="NZ_JAHRVA010000003.1"/>
</dbReference>